<gene>
    <name evidence="1" type="ORF">KIN20_024439</name>
</gene>
<evidence type="ECO:0000313" key="2">
    <source>
        <dbReference type="Proteomes" id="UP001196413"/>
    </source>
</evidence>
<sequence length="69" mass="7858">MLNDRKRHKRAESPLSSKNILKAMLLLKTRKGCPSTDNGAEKKCSYEKIMIRQRLCSGHDLPSCVDARE</sequence>
<keyword evidence="2" id="KW-1185">Reference proteome</keyword>
<evidence type="ECO:0000313" key="1">
    <source>
        <dbReference type="EMBL" id="KAJ1364356.1"/>
    </source>
</evidence>
<proteinExistence type="predicted"/>
<dbReference type="EMBL" id="JAHQIW010004953">
    <property type="protein sequence ID" value="KAJ1364356.1"/>
    <property type="molecule type" value="Genomic_DNA"/>
</dbReference>
<protein>
    <submittedName>
        <fullName evidence="1">Uncharacterized protein</fullName>
    </submittedName>
</protein>
<name>A0AAD5N7K8_PARTN</name>
<organism evidence="1 2">
    <name type="scientific">Parelaphostrongylus tenuis</name>
    <name type="common">Meningeal worm</name>
    <dbReference type="NCBI Taxonomy" id="148309"/>
    <lineage>
        <taxon>Eukaryota</taxon>
        <taxon>Metazoa</taxon>
        <taxon>Ecdysozoa</taxon>
        <taxon>Nematoda</taxon>
        <taxon>Chromadorea</taxon>
        <taxon>Rhabditida</taxon>
        <taxon>Rhabditina</taxon>
        <taxon>Rhabditomorpha</taxon>
        <taxon>Strongyloidea</taxon>
        <taxon>Metastrongylidae</taxon>
        <taxon>Parelaphostrongylus</taxon>
    </lineage>
</organism>
<dbReference type="Proteomes" id="UP001196413">
    <property type="component" value="Unassembled WGS sequence"/>
</dbReference>
<accession>A0AAD5N7K8</accession>
<comment type="caution">
    <text evidence="1">The sequence shown here is derived from an EMBL/GenBank/DDBJ whole genome shotgun (WGS) entry which is preliminary data.</text>
</comment>
<reference evidence="1" key="1">
    <citation type="submission" date="2021-06" db="EMBL/GenBank/DDBJ databases">
        <title>Parelaphostrongylus tenuis whole genome reference sequence.</title>
        <authorList>
            <person name="Garwood T.J."/>
            <person name="Larsen P.A."/>
            <person name="Fountain-Jones N.M."/>
            <person name="Garbe J.R."/>
            <person name="Macchietto M.G."/>
            <person name="Kania S.A."/>
            <person name="Gerhold R.W."/>
            <person name="Richards J.E."/>
            <person name="Wolf T.M."/>
        </authorList>
    </citation>
    <scope>NUCLEOTIDE SEQUENCE</scope>
    <source>
        <strain evidence="1">MNPRO001-30</strain>
        <tissue evidence="1">Meninges</tissue>
    </source>
</reference>
<dbReference type="AlphaFoldDB" id="A0AAD5N7K8"/>